<name>A4U067_9PROT</name>
<sequence>MAKAKFAVILSGCGVYDGAEIHEAVLTLLAIDRAGAAYQCFAPDVAQMHVINHLTGQPADESRNVLVEAARIARGHIKPLAELDMADHDALILPGGFGAAKNLCTFAIAGPDCTVEPQTERVIKAAHAAGKPIGALCIAPALIAKVLGHVTVTIGSDAGTAQAVEATGASHVTTSHGQTVVDRANKLVSSPCYMLDATISQIDDGARAVVADILKMLT</sequence>
<evidence type="ECO:0000313" key="1">
    <source>
        <dbReference type="EMBL" id="CAM76274.1"/>
    </source>
</evidence>
<proteinExistence type="predicted"/>
<protein>
    <submittedName>
        <fullName evidence="1">Sigma cross-reacting protein 27A (SCRP-27A)</fullName>
    </submittedName>
</protein>
<dbReference type="EMBL" id="CU459003">
    <property type="protein sequence ID" value="CAM76274.1"/>
    <property type="molecule type" value="Genomic_DNA"/>
</dbReference>
<dbReference type="InterPro" id="IPR026041">
    <property type="entry name" value="ElbB"/>
</dbReference>
<dbReference type="CDD" id="cd03133">
    <property type="entry name" value="GATase1_ES1"/>
    <property type="match status" value="1"/>
</dbReference>
<dbReference type="MEROPS" id="C56.975"/>
<dbReference type="Gene3D" id="3.40.50.880">
    <property type="match status" value="1"/>
</dbReference>
<accession>A4U067</accession>
<reference evidence="1" key="1">
    <citation type="journal article" date="2007" name="J. Bacteriol.">
        <title>Comparative genome analysis of four magnetotactic bacteria reveals a complex set of group-specific genes implicated in magnetosome biomineralization and function.</title>
        <authorList>
            <person name="Richter M."/>
            <person name="Kube M."/>
            <person name="Bazylinski D.A."/>
            <person name="Lombardot T."/>
            <person name="Gloeckner F.O."/>
            <person name="Reinhardt R."/>
            <person name="Schueler D."/>
        </authorList>
    </citation>
    <scope>NUCLEOTIDE SEQUENCE</scope>
    <source>
        <strain evidence="1">MSR-1</strain>
    </source>
</reference>
<dbReference type="PIRSF" id="PIRSF006320">
    <property type="entry name" value="Elb2"/>
    <property type="match status" value="1"/>
</dbReference>
<dbReference type="RefSeq" id="WP_106002874.1">
    <property type="nucleotide sequence ID" value="NZ_CP027527.1"/>
</dbReference>
<dbReference type="SUPFAM" id="SSF52317">
    <property type="entry name" value="Class I glutamine amidotransferase-like"/>
    <property type="match status" value="1"/>
</dbReference>
<organism evidence="1">
    <name type="scientific">Magnetospirillum gryphiswaldense</name>
    <dbReference type="NCBI Taxonomy" id="55518"/>
    <lineage>
        <taxon>Bacteria</taxon>
        <taxon>Pseudomonadati</taxon>
        <taxon>Pseudomonadota</taxon>
        <taxon>Alphaproteobacteria</taxon>
        <taxon>Rhodospirillales</taxon>
        <taxon>Rhodospirillaceae</taxon>
        <taxon>Magnetospirillum</taxon>
    </lineage>
</organism>
<dbReference type="PANTHER" id="PTHR10224">
    <property type="entry name" value="ES1 PROTEIN HOMOLOG, MITOCHONDRIAL"/>
    <property type="match status" value="1"/>
</dbReference>
<dbReference type="InterPro" id="IPR029062">
    <property type="entry name" value="Class_I_gatase-like"/>
</dbReference>
<dbReference type="AlphaFoldDB" id="A4U067"/>
<dbReference type="NCBIfam" id="NF008747">
    <property type="entry name" value="PRK11780.1"/>
    <property type="match status" value="1"/>
</dbReference>
<gene>
    <name evidence="1" type="ORF">MGR_1362</name>
</gene>
<dbReference type="PANTHER" id="PTHR10224:SF12">
    <property type="entry name" value="GLYOXALASE ELBB"/>
    <property type="match status" value="1"/>
</dbReference>